<gene>
    <name evidence="2" type="ORF">UFOPK2275_00865</name>
</gene>
<proteinExistence type="predicted"/>
<reference evidence="2" key="1">
    <citation type="submission" date="2020-05" db="EMBL/GenBank/DDBJ databases">
        <authorList>
            <person name="Chiriac C."/>
            <person name="Salcher M."/>
            <person name="Ghai R."/>
            <person name="Kavagutti S V."/>
        </authorList>
    </citation>
    <scope>NUCLEOTIDE SEQUENCE</scope>
</reference>
<evidence type="ECO:0000259" key="1">
    <source>
        <dbReference type="Pfam" id="PF01402"/>
    </source>
</evidence>
<accession>A0A6J6M0M4</accession>
<dbReference type="GO" id="GO:0006355">
    <property type="term" value="P:regulation of DNA-templated transcription"/>
    <property type="evidence" value="ECO:0007669"/>
    <property type="project" value="InterPro"/>
</dbReference>
<name>A0A6J6M0M4_9ZZZZ</name>
<dbReference type="AlphaFoldDB" id="A0A6J6M0M4"/>
<dbReference type="InterPro" id="IPR002145">
    <property type="entry name" value="CopG"/>
</dbReference>
<protein>
    <submittedName>
        <fullName evidence="2">Unannotated protein</fullName>
    </submittedName>
</protein>
<evidence type="ECO:0000313" key="2">
    <source>
        <dbReference type="EMBL" id="CAB4666849.1"/>
    </source>
</evidence>
<dbReference type="EMBL" id="CAEZWQ010000101">
    <property type="protein sequence ID" value="CAB4666849.1"/>
    <property type="molecule type" value="Genomic_DNA"/>
</dbReference>
<feature type="domain" description="Ribbon-helix-helix protein CopG" evidence="1">
    <location>
        <begin position="62"/>
        <end position="98"/>
    </location>
</feature>
<dbReference type="SUPFAM" id="SSF47598">
    <property type="entry name" value="Ribbon-helix-helix"/>
    <property type="match status" value="1"/>
</dbReference>
<dbReference type="Pfam" id="PF01402">
    <property type="entry name" value="RHH_1"/>
    <property type="match status" value="1"/>
</dbReference>
<sequence>MAAKVKTKYIVGPDVDLNREVIRLKNGKRLTNALAAKMAEEAVKQAVGRPSLTAKSVESPQIKARVPVSLKKALDKEAKRRGETNSAIIREALEKYLKSA</sequence>
<dbReference type="InterPro" id="IPR010985">
    <property type="entry name" value="Ribbon_hlx_hlx"/>
</dbReference>
<organism evidence="2">
    <name type="scientific">freshwater metagenome</name>
    <dbReference type="NCBI Taxonomy" id="449393"/>
    <lineage>
        <taxon>unclassified sequences</taxon>
        <taxon>metagenomes</taxon>
        <taxon>ecological metagenomes</taxon>
    </lineage>
</organism>